<evidence type="ECO:0000313" key="1">
    <source>
        <dbReference type="EMBL" id="NJC73780.1"/>
    </source>
</evidence>
<accession>A0ABX0Y8B7</accession>
<dbReference type="Proteomes" id="UP000722989">
    <property type="component" value="Unassembled WGS sequence"/>
</dbReference>
<comment type="caution">
    <text evidence="1">The sequence shown here is derived from an EMBL/GenBank/DDBJ whole genome shotgun (WGS) entry which is preliminary data.</text>
</comment>
<organism evidence="1 2">
    <name type="scientific">Planosporangium thailandense</name>
    <dbReference type="NCBI Taxonomy" id="765197"/>
    <lineage>
        <taxon>Bacteria</taxon>
        <taxon>Bacillati</taxon>
        <taxon>Actinomycetota</taxon>
        <taxon>Actinomycetes</taxon>
        <taxon>Micromonosporales</taxon>
        <taxon>Micromonosporaceae</taxon>
        <taxon>Planosporangium</taxon>
    </lineage>
</organism>
<protein>
    <submittedName>
        <fullName evidence="1">Uncharacterized protein</fullName>
    </submittedName>
</protein>
<reference evidence="1 2" key="1">
    <citation type="submission" date="2020-03" db="EMBL/GenBank/DDBJ databases">
        <title>WGS of the type strain of Planosporangium spp.</title>
        <authorList>
            <person name="Thawai C."/>
        </authorList>
    </citation>
    <scope>NUCLEOTIDE SEQUENCE [LARGE SCALE GENOMIC DNA]</scope>
    <source>
        <strain evidence="1 2">TBRC 5610</strain>
    </source>
</reference>
<dbReference type="RefSeq" id="WP_167928682.1">
    <property type="nucleotide sequence ID" value="NZ_JAATVY010000036.1"/>
</dbReference>
<proteinExistence type="predicted"/>
<name>A0ABX0Y8B7_9ACTN</name>
<evidence type="ECO:0000313" key="2">
    <source>
        <dbReference type="Proteomes" id="UP000722989"/>
    </source>
</evidence>
<gene>
    <name evidence="1" type="ORF">HC031_29300</name>
</gene>
<dbReference type="EMBL" id="JAATVY010000036">
    <property type="protein sequence ID" value="NJC73780.1"/>
    <property type="molecule type" value="Genomic_DNA"/>
</dbReference>
<sequence length="150" mass="16494">MAIYRSVPGDDEPGHRPLAVAEPVGVVTDYPRFGTYDVVIKDQCDPTADPLYVALHAAWNPDHFAVATIERPTERMKTILRAQPGSLSGRRVRSPDRGDSVTAPLVHRTCHRASPHVAPFNGCAGQFRLCPESLRCRQALQVVGAFMYVT</sequence>
<keyword evidence="2" id="KW-1185">Reference proteome</keyword>